<dbReference type="SUPFAM" id="SSF103501">
    <property type="entry name" value="Respiratory nitrate reductase 1 gamma chain"/>
    <property type="match status" value="1"/>
</dbReference>
<dbReference type="InterPro" id="IPR036197">
    <property type="entry name" value="NarG-like_sf"/>
</dbReference>
<feature type="compositionally biased region" description="Basic and acidic residues" evidence="9">
    <location>
        <begin position="250"/>
        <end position="262"/>
    </location>
</feature>
<feature type="transmembrane region" description="Helical" evidence="10">
    <location>
        <begin position="69"/>
        <end position="95"/>
    </location>
</feature>
<dbReference type="OrthoDB" id="9769404at2"/>
<dbReference type="KEGG" id="ppd:Ppro_1535"/>
<gene>
    <name evidence="12" type="ordered locus">Ppro_1535</name>
</gene>
<dbReference type="InterPro" id="IPR051936">
    <property type="entry name" value="Heme-iron_electron_transfer"/>
</dbReference>
<proteinExistence type="predicted"/>
<evidence type="ECO:0000256" key="4">
    <source>
        <dbReference type="ARBA" id="ARBA00022692"/>
    </source>
</evidence>
<evidence type="ECO:0000256" key="10">
    <source>
        <dbReference type="SAM" id="Phobius"/>
    </source>
</evidence>
<keyword evidence="4 10" id="KW-0812">Transmembrane</keyword>
<dbReference type="AlphaFoldDB" id="A1AP80"/>
<reference evidence="12 13" key="1">
    <citation type="submission" date="2006-10" db="EMBL/GenBank/DDBJ databases">
        <title>Complete sequence of chromosome of Pelobacter propionicus DSM 2379.</title>
        <authorList>
            <consortium name="US DOE Joint Genome Institute"/>
            <person name="Copeland A."/>
            <person name="Lucas S."/>
            <person name="Lapidus A."/>
            <person name="Barry K."/>
            <person name="Detter J.C."/>
            <person name="Glavina del Rio T."/>
            <person name="Hammon N."/>
            <person name="Israni S."/>
            <person name="Dalin E."/>
            <person name="Tice H."/>
            <person name="Pitluck S."/>
            <person name="Saunders E."/>
            <person name="Brettin T."/>
            <person name="Bruce D."/>
            <person name="Han C."/>
            <person name="Tapia R."/>
            <person name="Schmutz J."/>
            <person name="Larimer F."/>
            <person name="Land M."/>
            <person name="Hauser L."/>
            <person name="Kyrpides N."/>
            <person name="Kim E."/>
            <person name="Lovley D."/>
            <person name="Richardson P."/>
        </authorList>
    </citation>
    <scope>NUCLEOTIDE SEQUENCE [LARGE SCALE GENOMIC DNA]</scope>
    <source>
        <strain evidence="13">DSM 2379 / NBRC 103807 / OttBd1</strain>
    </source>
</reference>
<evidence type="ECO:0000256" key="6">
    <source>
        <dbReference type="ARBA" id="ARBA00022989"/>
    </source>
</evidence>
<feature type="domain" description="NarG-like" evidence="11">
    <location>
        <begin position="64"/>
        <end position="223"/>
    </location>
</feature>
<dbReference type="RefSeq" id="WP_011735440.1">
    <property type="nucleotide sequence ID" value="NC_008609.1"/>
</dbReference>
<feature type="region of interest" description="Disordered" evidence="9">
    <location>
        <begin position="237"/>
        <end position="262"/>
    </location>
</feature>
<dbReference type="InterPro" id="IPR023234">
    <property type="entry name" value="NarG-like_domain"/>
</dbReference>
<sequence>MEHIFYGILPLAAVTLFFCASILRIAAWLWRPVPYQLTLFPVSTKRRGKLALAAGELFLFRTLFRENRLLWFLAWLLHLSLAMILAGHVLGISLLRGQFTALGASLETSALISRTLGGVAGAVMVSSLVALFCRRLLDRELRRLSEPLVWFDLLLLLSVASSGLGMYLPGFHPDLPAVRSWIASLFRFDSVPPPPNPLFTLHLSLAGFLLVYFPFSQLMHAAGALVNRAMLMEAAPTFPTPKDKHPRSPFAEKRAPGEESRQ</sequence>
<keyword evidence="2" id="KW-0813">Transport</keyword>
<dbReference type="Pfam" id="PF02665">
    <property type="entry name" value="Nitrate_red_gam"/>
    <property type="match status" value="1"/>
</dbReference>
<keyword evidence="5" id="KW-0249">Electron transport</keyword>
<dbReference type="PANTHER" id="PTHR30598">
    <property type="entry name" value="NITRATE REDUCTASE PRIVATE CHAPERONE, REDOX ENZYME MATURATION PROTEIN REMP FAMILY"/>
    <property type="match status" value="1"/>
</dbReference>
<comment type="subcellular location">
    <subcellularLocation>
        <location evidence="1">Cell membrane</location>
        <topology evidence="1">Multi-pass membrane protein</topology>
    </subcellularLocation>
</comment>
<evidence type="ECO:0000256" key="2">
    <source>
        <dbReference type="ARBA" id="ARBA00022448"/>
    </source>
</evidence>
<evidence type="ECO:0000313" key="12">
    <source>
        <dbReference type="EMBL" id="ABK99150.1"/>
    </source>
</evidence>
<dbReference type="GO" id="GO:0019645">
    <property type="term" value="P:anaerobic electron transport chain"/>
    <property type="evidence" value="ECO:0007669"/>
    <property type="project" value="TreeGrafter"/>
</dbReference>
<feature type="transmembrane region" description="Helical" evidence="10">
    <location>
        <begin position="115"/>
        <end position="137"/>
    </location>
</feature>
<keyword evidence="8 10" id="KW-0472">Membrane</keyword>
<dbReference type="GO" id="GO:0008940">
    <property type="term" value="F:nitrate reductase activity"/>
    <property type="evidence" value="ECO:0007669"/>
    <property type="project" value="TreeGrafter"/>
</dbReference>
<keyword evidence="3" id="KW-1003">Cell membrane</keyword>
<evidence type="ECO:0000256" key="3">
    <source>
        <dbReference type="ARBA" id="ARBA00022475"/>
    </source>
</evidence>
<keyword evidence="7" id="KW-0560">Oxidoreductase</keyword>
<keyword evidence="6 10" id="KW-1133">Transmembrane helix</keyword>
<feature type="transmembrane region" description="Helical" evidence="10">
    <location>
        <begin position="198"/>
        <end position="215"/>
    </location>
</feature>
<dbReference type="GO" id="GO:0009055">
    <property type="term" value="F:electron transfer activity"/>
    <property type="evidence" value="ECO:0007669"/>
    <property type="project" value="TreeGrafter"/>
</dbReference>
<feature type="transmembrane region" description="Helical" evidence="10">
    <location>
        <begin position="6"/>
        <end position="30"/>
    </location>
</feature>
<evidence type="ECO:0000256" key="1">
    <source>
        <dbReference type="ARBA" id="ARBA00004651"/>
    </source>
</evidence>
<dbReference type="eggNOG" id="COG2181">
    <property type="taxonomic scope" value="Bacteria"/>
</dbReference>
<keyword evidence="13" id="KW-1185">Reference proteome</keyword>
<dbReference type="Proteomes" id="UP000006732">
    <property type="component" value="Chromosome"/>
</dbReference>
<organism evidence="12 13">
    <name type="scientific">Pelobacter propionicus (strain DSM 2379 / NBRC 103807 / OttBd1)</name>
    <dbReference type="NCBI Taxonomy" id="338966"/>
    <lineage>
        <taxon>Bacteria</taxon>
        <taxon>Pseudomonadati</taxon>
        <taxon>Thermodesulfobacteriota</taxon>
        <taxon>Desulfuromonadia</taxon>
        <taxon>Desulfuromonadales</taxon>
        <taxon>Desulfuromonadaceae</taxon>
        <taxon>Pelobacter</taxon>
    </lineage>
</organism>
<dbReference type="GO" id="GO:0020037">
    <property type="term" value="F:heme binding"/>
    <property type="evidence" value="ECO:0007669"/>
    <property type="project" value="TreeGrafter"/>
</dbReference>
<dbReference type="GO" id="GO:0005886">
    <property type="term" value="C:plasma membrane"/>
    <property type="evidence" value="ECO:0007669"/>
    <property type="project" value="UniProtKB-SubCell"/>
</dbReference>
<dbReference type="PANTHER" id="PTHR30598:SF3">
    <property type="entry name" value="RESPIRATORY NITRATE REDUCTASE 1 GAMMA CHAIN"/>
    <property type="match status" value="1"/>
</dbReference>
<name>A1AP80_PELPD</name>
<dbReference type="STRING" id="338966.Ppro_1535"/>
<evidence type="ECO:0000313" key="13">
    <source>
        <dbReference type="Proteomes" id="UP000006732"/>
    </source>
</evidence>
<evidence type="ECO:0000256" key="7">
    <source>
        <dbReference type="ARBA" id="ARBA00023002"/>
    </source>
</evidence>
<dbReference type="Gene3D" id="1.20.950.20">
    <property type="entry name" value="Transmembrane di-heme cytochromes, Chain C"/>
    <property type="match status" value="1"/>
</dbReference>
<dbReference type="EMBL" id="CP000482">
    <property type="protein sequence ID" value="ABK99150.1"/>
    <property type="molecule type" value="Genomic_DNA"/>
</dbReference>
<evidence type="ECO:0000256" key="5">
    <source>
        <dbReference type="ARBA" id="ARBA00022982"/>
    </source>
</evidence>
<feature type="transmembrane region" description="Helical" evidence="10">
    <location>
        <begin position="149"/>
        <end position="168"/>
    </location>
</feature>
<evidence type="ECO:0000256" key="9">
    <source>
        <dbReference type="SAM" id="MobiDB-lite"/>
    </source>
</evidence>
<evidence type="ECO:0000259" key="11">
    <source>
        <dbReference type="Pfam" id="PF02665"/>
    </source>
</evidence>
<evidence type="ECO:0000256" key="8">
    <source>
        <dbReference type="ARBA" id="ARBA00023136"/>
    </source>
</evidence>
<dbReference type="HOGENOM" id="CLU_067516_1_0_7"/>
<accession>A1AP80</accession>
<protein>
    <submittedName>
        <fullName evidence="12">Nitrate reductase, gamma subunit</fullName>
    </submittedName>
</protein>